<dbReference type="InterPro" id="IPR050927">
    <property type="entry name" value="TRPM"/>
</dbReference>
<proteinExistence type="predicted"/>
<evidence type="ECO:0000313" key="2">
    <source>
        <dbReference type="EMBL" id="QBD79540.1"/>
    </source>
</evidence>
<evidence type="ECO:0000259" key="1">
    <source>
        <dbReference type="Pfam" id="PF18171"/>
    </source>
</evidence>
<sequence length="252" mass="26965">MHSSRIFFSERNHARVVSTTLAGHVESILEALELEYPAPLIMIAGGAGNFAGQYAALLTHLGTESIVPAAVEAGAVIIDGGSHVGIMQVMGQALLRHGQRRPLLGVAPTGLVTYPGRPSSALTEELVSLDPHHSHFVLVEGNKWGCETEMMYALGRAIAREKGALTLLANGGSIALDEALTTVRHGWPLLVIEGSGRLADDVVRLWRDQAAQIADERLREVVRRGRIVPFHIGASATALKQLILQLLGSEES</sequence>
<dbReference type="GO" id="GO:0099604">
    <property type="term" value="F:ligand-gated calcium channel activity"/>
    <property type="evidence" value="ECO:0007669"/>
    <property type="project" value="TreeGrafter"/>
</dbReference>
<dbReference type="EMBL" id="CP035758">
    <property type="protein sequence ID" value="QBD79540.1"/>
    <property type="molecule type" value="Genomic_DNA"/>
</dbReference>
<dbReference type="AlphaFoldDB" id="A0A4P6JVZ9"/>
<dbReference type="GO" id="GO:0005886">
    <property type="term" value="C:plasma membrane"/>
    <property type="evidence" value="ECO:0007669"/>
    <property type="project" value="TreeGrafter"/>
</dbReference>
<dbReference type="Pfam" id="PF18171">
    <property type="entry name" value="LSDAT_prok"/>
    <property type="match status" value="1"/>
</dbReference>
<name>A0A4P6JVZ9_KTERU</name>
<dbReference type="Proteomes" id="UP000290365">
    <property type="component" value="Chromosome"/>
</dbReference>
<dbReference type="PANTHER" id="PTHR13800">
    <property type="entry name" value="TRANSIENT RECEPTOR POTENTIAL CATION CHANNEL, SUBFAMILY M, MEMBER 6"/>
    <property type="match status" value="1"/>
</dbReference>
<reference evidence="2 3" key="1">
    <citation type="submission" date="2019-01" db="EMBL/GenBank/DDBJ databases">
        <title>Ktedonosporobacter rubrisoli SCAWS-G2.</title>
        <authorList>
            <person name="Huang Y."/>
            <person name="Yan B."/>
        </authorList>
    </citation>
    <scope>NUCLEOTIDE SEQUENCE [LARGE SCALE GENOMIC DNA]</scope>
    <source>
        <strain evidence="2 3">SCAWS-G2</strain>
    </source>
</reference>
<feature type="domain" description="LSDAT prokaryote" evidence="1">
    <location>
        <begin position="39"/>
        <end position="231"/>
    </location>
</feature>
<dbReference type="OrthoDB" id="582259at2"/>
<dbReference type="PANTHER" id="PTHR13800:SF12">
    <property type="entry name" value="TRANSIENT RECEPTOR POTENTIAL CATION CHANNEL SUBFAMILY M MEMBER-LIKE 2"/>
    <property type="match status" value="1"/>
</dbReference>
<dbReference type="KEGG" id="kbs:EPA93_27605"/>
<dbReference type="Gene3D" id="3.40.50.450">
    <property type="match status" value="1"/>
</dbReference>
<protein>
    <recommendedName>
        <fullName evidence="1">LSDAT prokaryote domain-containing protein</fullName>
    </recommendedName>
</protein>
<dbReference type="InterPro" id="IPR041482">
    <property type="entry name" value="LSDAT_prok"/>
</dbReference>
<evidence type="ECO:0000313" key="3">
    <source>
        <dbReference type="Proteomes" id="UP000290365"/>
    </source>
</evidence>
<accession>A0A4P6JVZ9</accession>
<keyword evidence="3" id="KW-1185">Reference proteome</keyword>
<dbReference type="RefSeq" id="WP_129890592.1">
    <property type="nucleotide sequence ID" value="NZ_CP035758.1"/>
</dbReference>
<gene>
    <name evidence="2" type="ORF">EPA93_27605</name>
</gene>
<organism evidence="2 3">
    <name type="scientific">Ktedonosporobacter rubrisoli</name>
    <dbReference type="NCBI Taxonomy" id="2509675"/>
    <lineage>
        <taxon>Bacteria</taxon>
        <taxon>Bacillati</taxon>
        <taxon>Chloroflexota</taxon>
        <taxon>Ktedonobacteria</taxon>
        <taxon>Ktedonobacterales</taxon>
        <taxon>Ktedonosporobacteraceae</taxon>
        <taxon>Ktedonosporobacter</taxon>
    </lineage>
</organism>